<comment type="caution">
    <text evidence="2">The sequence shown here is derived from an EMBL/GenBank/DDBJ whole genome shotgun (WGS) entry which is preliminary data.</text>
</comment>
<dbReference type="InterPro" id="IPR009424">
    <property type="entry name" value="AGP16/20/22/41"/>
</dbReference>
<evidence type="ECO:0000313" key="2">
    <source>
        <dbReference type="EMBL" id="KAK1413914.1"/>
    </source>
</evidence>
<feature type="transmembrane region" description="Helical" evidence="1">
    <location>
        <begin position="46"/>
        <end position="63"/>
    </location>
</feature>
<proteinExistence type="predicted"/>
<name>A0AAD8NLH2_TARER</name>
<evidence type="ECO:0000313" key="3">
    <source>
        <dbReference type="Proteomes" id="UP001229421"/>
    </source>
</evidence>
<sequence length="81" mass="8833">MMTFRTIGVVVISFMFMAVFGVNHAQELAPAPAPFPVNDGAAIDQGVAYLLLLVALAITYLGVKLDVRWNENEKVNDVTHT</sequence>
<dbReference type="Proteomes" id="UP001229421">
    <property type="component" value="Unassembled WGS sequence"/>
</dbReference>
<dbReference type="Pfam" id="PF06376">
    <property type="entry name" value="AGP"/>
    <property type="match status" value="1"/>
</dbReference>
<gene>
    <name evidence="2" type="ORF">QVD17_29651</name>
</gene>
<protein>
    <submittedName>
        <fullName evidence="2">Uncharacterized protein</fullName>
    </submittedName>
</protein>
<reference evidence="2" key="1">
    <citation type="journal article" date="2023" name="bioRxiv">
        <title>Improved chromosome-level genome assembly for marigold (Tagetes erecta).</title>
        <authorList>
            <person name="Jiang F."/>
            <person name="Yuan L."/>
            <person name="Wang S."/>
            <person name="Wang H."/>
            <person name="Xu D."/>
            <person name="Wang A."/>
            <person name="Fan W."/>
        </authorList>
    </citation>
    <scope>NUCLEOTIDE SEQUENCE</scope>
    <source>
        <strain evidence="2">WSJ</strain>
        <tissue evidence="2">Leaf</tissue>
    </source>
</reference>
<keyword evidence="3" id="KW-1185">Reference proteome</keyword>
<keyword evidence="1" id="KW-1133">Transmembrane helix</keyword>
<accession>A0AAD8NLH2</accession>
<organism evidence="2 3">
    <name type="scientific">Tagetes erecta</name>
    <name type="common">African marigold</name>
    <dbReference type="NCBI Taxonomy" id="13708"/>
    <lineage>
        <taxon>Eukaryota</taxon>
        <taxon>Viridiplantae</taxon>
        <taxon>Streptophyta</taxon>
        <taxon>Embryophyta</taxon>
        <taxon>Tracheophyta</taxon>
        <taxon>Spermatophyta</taxon>
        <taxon>Magnoliopsida</taxon>
        <taxon>eudicotyledons</taxon>
        <taxon>Gunneridae</taxon>
        <taxon>Pentapetalae</taxon>
        <taxon>asterids</taxon>
        <taxon>campanulids</taxon>
        <taxon>Asterales</taxon>
        <taxon>Asteraceae</taxon>
        <taxon>Asteroideae</taxon>
        <taxon>Heliantheae alliance</taxon>
        <taxon>Tageteae</taxon>
        <taxon>Tagetes</taxon>
    </lineage>
</organism>
<dbReference type="PANTHER" id="PTHR33374">
    <property type="entry name" value="ARABINOGALACTAN PROTEIN 20"/>
    <property type="match status" value="1"/>
</dbReference>
<keyword evidence="1" id="KW-0472">Membrane</keyword>
<evidence type="ECO:0000256" key="1">
    <source>
        <dbReference type="SAM" id="Phobius"/>
    </source>
</evidence>
<keyword evidence="1" id="KW-0812">Transmembrane</keyword>
<dbReference type="EMBL" id="JAUHHV010000008">
    <property type="protein sequence ID" value="KAK1413914.1"/>
    <property type="molecule type" value="Genomic_DNA"/>
</dbReference>
<feature type="transmembrane region" description="Helical" evidence="1">
    <location>
        <begin position="7"/>
        <end position="26"/>
    </location>
</feature>
<dbReference type="AlphaFoldDB" id="A0AAD8NLH2"/>